<dbReference type="Proteomes" id="UP001162156">
    <property type="component" value="Unassembled WGS sequence"/>
</dbReference>
<sequence>MCFSKADERNEAASLKKIENYDFIMLLVFPLQNFTDNRRSPKALQYKITDLSQASKRLEVCLEELKKYRHEFEDLKTKPIS</sequence>
<reference evidence="2" key="1">
    <citation type="journal article" date="2023" name="Insect Mol. Biol.">
        <title>Genome sequencing provides insights into the evolution of gene families encoding plant cell wall-degrading enzymes in longhorned beetles.</title>
        <authorList>
            <person name="Shin N.R."/>
            <person name="Okamura Y."/>
            <person name="Kirsch R."/>
            <person name="Pauchet Y."/>
        </authorList>
    </citation>
    <scope>NUCLEOTIDE SEQUENCE</scope>
    <source>
        <strain evidence="2">RBIC_L_NR</strain>
    </source>
</reference>
<protein>
    <submittedName>
        <fullName evidence="2">Uncharacterized protein</fullName>
    </submittedName>
</protein>
<name>A0AAV8WQ89_9CUCU</name>
<evidence type="ECO:0000313" key="3">
    <source>
        <dbReference type="Proteomes" id="UP001162156"/>
    </source>
</evidence>
<dbReference type="AlphaFoldDB" id="A0AAV8WQ89"/>
<gene>
    <name evidence="2" type="ORF">NQ314_018767</name>
</gene>
<evidence type="ECO:0000313" key="2">
    <source>
        <dbReference type="EMBL" id="KAJ8928673.1"/>
    </source>
</evidence>
<feature type="coiled-coil region" evidence="1">
    <location>
        <begin position="51"/>
        <end position="78"/>
    </location>
</feature>
<comment type="caution">
    <text evidence="2">The sequence shown here is derived from an EMBL/GenBank/DDBJ whole genome shotgun (WGS) entry which is preliminary data.</text>
</comment>
<organism evidence="2 3">
    <name type="scientific">Rhamnusium bicolor</name>
    <dbReference type="NCBI Taxonomy" id="1586634"/>
    <lineage>
        <taxon>Eukaryota</taxon>
        <taxon>Metazoa</taxon>
        <taxon>Ecdysozoa</taxon>
        <taxon>Arthropoda</taxon>
        <taxon>Hexapoda</taxon>
        <taxon>Insecta</taxon>
        <taxon>Pterygota</taxon>
        <taxon>Neoptera</taxon>
        <taxon>Endopterygota</taxon>
        <taxon>Coleoptera</taxon>
        <taxon>Polyphaga</taxon>
        <taxon>Cucujiformia</taxon>
        <taxon>Chrysomeloidea</taxon>
        <taxon>Cerambycidae</taxon>
        <taxon>Lepturinae</taxon>
        <taxon>Rhagiini</taxon>
        <taxon>Rhamnusium</taxon>
    </lineage>
</organism>
<dbReference type="EMBL" id="JANEYF010005300">
    <property type="protein sequence ID" value="KAJ8928673.1"/>
    <property type="molecule type" value="Genomic_DNA"/>
</dbReference>
<evidence type="ECO:0000256" key="1">
    <source>
        <dbReference type="SAM" id="Coils"/>
    </source>
</evidence>
<keyword evidence="1" id="KW-0175">Coiled coil</keyword>
<accession>A0AAV8WQ89</accession>
<proteinExistence type="predicted"/>
<keyword evidence="3" id="KW-1185">Reference proteome</keyword>